<evidence type="ECO:0000313" key="3">
    <source>
        <dbReference type="EMBL" id="OUJ75928.1"/>
    </source>
</evidence>
<proteinExistence type="predicted"/>
<keyword evidence="1" id="KW-0472">Membrane</keyword>
<reference evidence="3 4" key="1">
    <citation type="submission" date="2017-01" db="EMBL/GenBank/DDBJ databases">
        <title>A new Hymenobacter.</title>
        <authorList>
            <person name="Liang Y."/>
            <person name="Feng F."/>
        </authorList>
    </citation>
    <scope>NUCLEOTIDE SEQUENCE [LARGE SCALE GENOMIC DNA]</scope>
    <source>
        <strain evidence="3">MIMBbqt21</strain>
    </source>
</reference>
<keyword evidence="1" id="KW-1133">Transmembrane helix</keyword>
<evidence type="ECO:0000313" key="4">
    <source>
        <dbReference type="Proteomes" id="UP000194873"/>
    </source>
</evidence>
<gene>
    <name evidence="3" type="ORF">BXP70_01175</name>
</gene>
<evidence type="ECO:0000256" key="2">
    <source>
        <dbReference type="SAM" id="SignalP"/>
    </source>
</evidence>
<keyword evidence="1" id="KW-0812">Transmembrane</keyword>
<dbReference type="OrthoDB" id="1427164at2"/>
<keyword evidence="2" id="KW-0732">Signal</keyword>
<feature type="signal peptide" evidence="2">
    <location>
        <begin position="1"/>
        <end position="19"/>
    </location>
</feature>
<comment type="caution">
    <text evidence="3">The sequence shown here is derived from an EMBL/GenBank/DDBJ whole genome shotgun (WGS) entry which is preliminary data.</text>
</comment>
<dbReference type="Proteomes" id="UP000194873">
    <property type="component" value="Unassembled WGS sequence"/>
</dbReference>
<accession>A0A243WJ51</accession>
<feature type="transmembrane region" description="Helical" evidence="1">
    <location>
        <begin position="171"/>
        <end position="194"/>
    </location>
</feature>
<feature type="chain" id="PRO_5013009610" evidence="2">
    <location>
        <begin position="20"/>
        <end position="198"/>
    </location>
</feature>
<keyword evidence="4" id="KW-1185">Reference proteome</keyword>
<dbReference type="EMBL" id="MTSE01000001">
    <property type="protein sequence ID" value="OUJ75928.1"/>
    <property type="molecule type" value="Genomic_DNA"/>
</dbReference>
<evidence type="ECO:0000256" key="1">
    <source>
        <dbReference type="SAM" id="Phobius"/>
    </source>
</evidence>
<organism evidence="3 4">
    <name type="scientific">Hymenobacter crusticola</name>
    <dbReference type="NCBI Taxonomy" id="1770526"/>
    <lineage>
        <taxon>Bacteria</taxon>
        <taxon>Pseudomonadati</taxon>
        <taxon>Bacteroidota</taxon>
        <taxon>Cytophagia</taxon>
        <taxon>Cytophagales</taxon>
        <taxon>Hymenobacteraceae</taxon>
        <taxon>Hymenobacter</taxon>
    </lineage>
</organism>
<protein>
    <submittedName>
        <fullName evidence="3">Uncharacterized protein</fullName>
    </submittedName>
</protein>
<dbReference type="AlphaFoldDB" id="A0A243WJ51"/>
<dbReference type="RefSeq" id="WP_086592175.1">
    <property type="nucleotide sequence ID" value="NZ_MTSE01000001.1"/>
</dbReference>
<sequence>MRQLLLLCALLPTAYQSFAQDVILKSDGEEITGKVITITPDQITYVSAAEGRSDTLHLASSTVFLIRYANGTKEVLRNSAAPTEPVMSKEEAYTRGRLDARKFYRAPSAFWGTYASTVVGVGYGGVVTGVVVGTTKPKAQNFVVPEATLLHNADYMAGYQQQAHKKKIGSVVGGFGAGVGTLVVVQAIILAVLFRNFS</sequence>
<name>A0A243WJ51_9BACT</name>